<evidence type="ECO:0000256" key="2">
    <source>
        <dbReference type="ARBA" id="ARBA00022448"/>
    </source>
</evidence>
<dbReference type="InterPro" id="IPR006593">
    <property type="entry name" value="Cyt_b561/ferric_Rdtase_TM"/>
</dbReference>
<protein>
    <submittedName>
        <fullName evidence="9">Ferric-chelate reductase 1 like</fullName>
    </submittedName>
</protein>
<feature type="transmembrane region" description="Helical" evidence="7">
    <location>
        <begin position="187"/>
        <end position="209"/>
    </location>
</feature>
<evidence type="ECO:0000256" key="1">
    <source>
        <dbReference type="ARBA" id="ARBA00004370"/>
    </source>
</evidence>
<keyword evidence="4" id="KW-0249">Electron transport</keyword>
<keyword evidence="2" id="KW-0813">Transport</keyword>
<evidence type="ECO:0000256" key="4">
    <source>
        <dbReference type="ARBA" id="ARBA00022982"/>
    </source>
</evidence>
<keyword evidence="10" id="KW-1185">Reference proteome</keyword>
<evidence type="ECO:0000256" key="6">
    <source>
        <dbReference type="ARBA" id="ARBA00023136"/>
    </source>
</evidence>
<evidence type="ECO:0000256" key="7">
    <source>
        <dbReference type="SAM" id="Phobius"/>
    </source>
</evidence>
<name>A0A9Q0MR03_9DIPT</name>
<dbReference type="GO" id="GO:0016020">
    <property type="term" value="C:membrane"/>
    <property type="evidence" value="ECO:0007669"/>
    <property type="project" value="UniProtKB-SubCell"/>
</dbReference>
<comment type="caution">
    <text evidence="9">The sequence shown here is derived from an EMBL/GenBank/DDBJ whole genome shotgun (WGS) entry which is preliminary data.</text>
</comment>
<gene>
    <name evidence="9" type="ORF">Bhyg_14997</name>
</gene>
<accession>A0A9Q0MR03</accession>
<sequence>MILAWIGFASIGIIISRYFKTTWVKYKVFGSELWFFLHRMAMITTWCLTIISFAVIFVDLDGWAQPYPHEIFGIIATIICFVQPIIAMFRPNISSPKRKYFNLAHIFCGSVTYGLAIIAMFFAVPLRDSGLPGWVNWVMTGFLVFHLLFHVFFTMLNYKSDAILSATGAERSVSSDDPMSKERQIGLYLYIFINVCFLITLITVIAMGFEFDSRTATNGVI</sequence>
<dbReference type="SMART" id="SM00665">
    <property type="entry name" value="B561"/>
    <property type="match status" value="1"/>
</dbReference>
<proteinExistence type="predicted"/>
<dbReference type="AlphaFoldDB" id="A0A9Q0MR03"/>
<dbReference type="PANTHER" id="PTHR47281:SF1">
    <property type="entry name" value="OS09G0557700 PROTEIN"/>
    <property type="match status" value="1"/>
</dbReference>
<dbReference type="PROSITE" id="PS50939">
    <property type="entry name" value="CYTOCHROME_B561"/>
    <property type="match status" value="1"/>
</dbReference>
<dbReference type="PANTHER" id="PTHR47281">
    <property type="entry name" value="OS09G0557700 PROTEIN"/>
    <property type="match status" value="1"/>
</dbReference>
<feature type="domain" description="Cytochrome b561" evidence="8">
    <location>
        <begin position="1"/>
        <end position="163"/>
    </location>
</feature>
<dbReference type="EMBL" id="WJQU01000004">
    <property type="protein sequence ID" value="KAJ6636407.1"/>
    <property type="molecule type" value="Genomic_DNA"/>
</dbReference>
<dbReference type="CDD" id="cd08760">
    <property type="entry name" value="Cyt_b561_FRRS1_like"/>
    <property type="match status" value="1"/>
</dbReference>
<evidence type="ECO:0000313" key="9">
    <source>
        <dbReference type="EMBL" id="KAJ6636407.1"/>
    </source>
</evidence>
<evidence type="ECO:0000256" key="5">
    <source>
        <dbReference type="ARBA" id="ARBA00022989"/>
    </source>
</evidence>
<feature type="transmembrane region" description="Helical" evidence="7">
    <location>
        <begin position="70"/>
        <end position="89"/>
    </location>
</feature>
<organism evidence="9 10">
    <name type="scientific">Pseudolycoriella hygida</name>
    <dbReference type="NCBI Taxonomy" id="35572"/>
    <lineage>
        <taxon>Eukaryota</taxon>
        <taxon>Metazoa</taxon>
        <taxon>Ecdysozoa</taxon>
        <taxon>Arthropoda</taxon>
        <taxon>Hexapoda</taxon>
        <taxon>Insecta</taxon>
        <taxon>Pterygota</taxon>
        <taxon>Neoptera</taxon>
        <taxon>Endopterygota</taxon>
        <taxon>Diptera</taxon>
        <taxon>Nematocera</taxon>
        <taxon>Sciaroidea</taxon>
        <taxon>Sciaridae</taxon>
        <taxon>Pseudolycoriella</taxon>
    </lineage>
</organism>
<feature type="transmembrane region" description="Helical" evidence="7">
    <location>
        <begin position="6"/>
        <end position="24"/>
    </location>
</feature>
<feature type="non-terminal residue" evidence="9">
    <location>
        <position position="221"/>
    </location>
</feature>
<evidence type="ECO:0000256" key="3">
    <source>
        <dbReference type="ARBA" id="ARBA00022692"/>
    </source>
</evidence>
<evidence type="ECO:0000313" key="10">
    <source>
        <dbReference type="Proteomes" id="UP001151699"/>
    </source>
</evidence>
<dbReference type="InterPro" id="IPR045879">
    <property type="entry name" value="B561A"/>
</dbReference>
<dbReference type="OrthoDB" id="7733414at2759"/>
<keyword evidence="5 7" id="KW-1133">Transmembrane helix</keyword>
<feature type="transmembrane region" description="Helical" evidence="7">
    <location>
        <begin position="134"/>
        <end position="156"/>
    </location>
</feature>
<keyword evidence="6 7" id="KW-0472">Membrane</keyword>
<comment type="subcellular location">
    <subcellularLocation>
        <location evidence="1">Membrane</location>
    </subcellularLocation>
</comment>
<reference evidence="9" key="1">
    <citation type="submission" date="2022-07" db="EMBL/GenBank/DDBJ databases">
        <authorList>
            <person name="Trinca V."/>
            <person name="Uliana J.V.C."/>
            <person name="Torres T.T."/>
            <person name="Ward R.J."/>
            <person name="Monesi N."/>
        </authorList>
    </citation>
    <scope>NUCLEOTIDE SEQUENCE</scope>
    <source>
        <strain evidence="9">HSMRA1968</strain>
        <tissue evidence="9">Whole embryos</tissue>
    </source>
</reference>
<feature type="transmembrane region" description="Helical" evidence="7">
    <location>
        <begin position="36"/>
        <end position="58"/>
    </location>
</feature>
<evidence type="ECO:0000259" key="8">
    <source>
        <dbReference type="PROSITE" id="PS50939"/>
    </source>
</evidence>
<dbReference type="Proteomes" id="UP001151699">
    <property type="component" value="Chromosome C"/>
</dbReference>
<dbReference type="Gene3D" id="1.20.120.1770">
    <property type="match status" value="1"/>
</dbReference>
<keyword evidence="3 7" id="KW-0812">Transmembrane</keyword>
<feature type="transmembrane region" description="Helical" evidence="7">
    <location>
        <begin position="101"/>
        <end position="122"/>
    </location>
</feature>